<dbReference type="InterPro" id="IPR002347">
    <property type="entry name" value="SDR_fam"/>
</dbReference>
<dbReference type="Proteomes" id="UP000237481">
    <property type="component" value="Unassembled WGS sequence"/>
</dbReference>
<dbReference type="AlphaFoldDB" id="A0A2S4KQH4"/>
<reference evidence="4 5" key="1">
    <citation type="submission" date="2018-01" db="EMBL/GenBank/DDBJ databases">
        <title>Harnessing the power of phylogenomics to disentangle the directionality and signatures of interkingdom host jumping in the parasitic fungal genus Tolypocladium.</title>
        <authorList>
            <person name="Quandt C.A."/>
            <person name="Patterson W."/>
            <person name="Spatafora J.W."/>
        </authorList>
    </citation>
    <scope>NUCLEOTIDE SEQUENCE [LARGE SCALE GENOMIC DNA]</scope>
    <source>
        <strain evidence="4 5">NRBC 100945</strain>
    </source>
</reference>
<dbReference type="OrthoDB" id="417891at2759"/>
<protein>
    <submittedName>
        <fullName evidence="4">Short-chain dehydrogenase reductase family</fullName>
    </submittedName>
</protein>
<dbReference type="InterPro" id="IPR020904">
    <property type="entry name" value="Sc_DH/Rdtase_CS"/>
</dbReference>
<keyword evidence="3" id="KW-0560">Oxidoreductase</keyword>
<evidence type="ECO:0000313" key="4">
    <source>
        <dbReference type="EMBL" id="POR32442.1"/>
    </source>
</evidence>
<dbReference type="EMBL" id="PKSG01000851">
    <property type="protein sequence ID" value="POR32442.1"/>
    <property type="molecule type" value="Genomic_DNA"/>
</dbReference>
<evidence type="ECO:0000256" key="3">
    <source>
        <dbReference type="ARBA" id="ARBA00023002"/>
    </source>
</evidence>
<dbReference type="GO" id="GO:0016616">
    <property type="term" value="F:oxidoreductase activity, acting on the CH-OH group of donors, NAD or NADP as acceptor"/>
    <property type="evidence" value="ECO:0007669"/>
    <property type="project" value="TreeGrafter"/>
</dbReference>
<dbReference type="CDD" id="cd05233">
    <property type="entry name" value="SDR_c"/>
    <property type="match status" value="1"/>
</dbReference>
<dbReference type="SUPFAM" id="SSF51735">
    <property type="entry name" value="NAD(P)-binding Rossmann-fold domains"/>
    <property type="match status" value="1"/>
</dbReference>
<dbReference type="PRINTS" id="PR00081">
    <property type="entry name" value="GDHRDH"/>
</dbReference>
<organism evidence="4 5">
    <name type="scientific">Tolypocladium paradoxum</name>
    <dbReference type="NCBI Taxonomy" id="94208"/>
    <lineage>
        <taxon>Eukaryota</taxon>
        <taxon>Fungi</taxon>
        <taxon>Dikarya</taxon>
        <taxon>Ascomycota</taxon>
        <taxon>Pezizomycotina</taxon>
        <taxon>Sordariomycetes</taxon>
        <taxon>Hypocreomycetidae</taxon>
        <taxon>Hypocreales</taxon>
        <taxon>Ophiocordycipitaceae</taxon>
        <taxon>Tolypocladium</taxon>
    </lineage>
</organism>
<keyword evidence="5" id="KW-1185">Reference proteome</keyword>
<evidence type="ECO:0000313" key="5">
    <source>
        <dbReference type="Proteomes" id="UP000237481"/>
    </source>
</evidence>
<sequence>MADPQVFSLKGKNVAITGAAGSIGTQTALLFAKSGASTLLLSDVSSDALDKLHQTFRLNAPLPETRLIFHACDVTDEKSVADLIAQLDQFDGVDVMINNAGVFPTHVDGDAVGVDAEAWELTHKVNVLGTWLGSKHAVLSMRRHHKKKGSIINISSVAGLVGSATAQLAYTASKGAVIAMTRELGIVHAREGYRFNCVCPGPLNSPMLNEFLDAEDEPVEGVVAGSSRQMGRRERREIHLPQGRFGEPAEVAAASLFLASDASAFVNSTELVVDGGLTKVSPFAIINYARILPYG</sequence>
<accession>A0A2S4KQH4</accession>
<evidence type="ECO:0000256" key="2">
    <source>
        <dbReference type="ARBA" id="ARBA00022857"/>
    </source>
</evidence>
<dbReference type="Gene3D" id="3.40.50.720">
    <property type="entry name" value="NAD(P)-binding Rossmann-like Domain"/>
    <property type="match status" value="1"/>
</dbReference>
<evidence type="ECO:0000256" key="1">
    <source>
        <dbReference type="ARBA" id="ARBA00006484"/>
    </source>
</evidence>
<dbReference type="STRING" id="94208.A0A2S4KQH4"/>
<dbReference type="PANTHER" id="PTHR42760">
    <property type="entry name" value="SHORT-CHAIN DEHYDROGENASES/REDUCTASES FAMILY MEMBER"/>
    <property type="match status" value="1"/>
</dbReference>
<name>A0A2S4KQH4_9HYPO</name>
<dbReference type="Pfam" id="PF13561">
    <property type="entry name" value="adh_short_C2"/>
    <property type="match status" value="1"/>
</dbReference>
<comment type="caution">
    <text evidence="4">The sequence shown here is derived from an EMBL/GenBank/DDBJ whole genome shotgun (WGS) entry which is preliminary data.</text>
</comment>
<dbReference type="PROSITE" id="PS00061">
    <property type="entry name" value="ADH_SHORT"/>
    <property type="match status" value="1"/>
</dbReference>
<dbReference type="FunFam" id="3.40.50.720:FF:000084">
    <property type="entry name" value="Short-chain dehydrogenase reductase"/>
    <property type="match status" value="1"/>
</dbReference>
<dbReference type="InterPro" id="IPR036291">
    <property type="entry name" value="NAD(P)-bd_dom_sf"/>
</dbReference>
<proteinExistence type="inferred from homology"/>
<comment type="similarity">
    <text evidence="1">Belongs to the short-chain dehydrogenases/reductases (SDR) family.</text>
</comment>
<dbReference type="PANTHER" id="PTHR42760:SF115">
    <property type="entry name" value="3-OXOACYL-[ACYL-CARRIER-PROTEIN] REDUCTASE FABG"/>
    <property type="match status" value="1"/>
</dbReference>
<dbReference type="PRINTS" id="PR00080">
    <property type="entry name" value="SDRFAMILY"/>
</dbReference>
<gene>
    <name evidence="4" type="ORF">TPAR_07353</name>
</gene>
<keyword evidence="2" id="KW-0521">NADP</keyword>